<name>A0AA39YE31_9PEZI</name>
<organism evidence="2 3">
    <name type="scientific">Lasiodiplodia hormozganensis</name>
    <dbReference type="NCBI Taxonomy" id="869390"/>
    <lineage>
        <taxon>Eukaryota</taxon>
        <taxon>Fungi</taxon>
        <taxon>Dikarya</taxon>
        <taxon>Ascomycota</taxon>
        <taxon>Pezizomycotina</taxon>
        <taxon>Dothideomycetes</taxon>
        <taxon>Dothideomycetes incertae sedis</taxon>
        <taxon>Botryosphaeriales</taxon>
        <taxon>Botryosphaeriaceae</taxon>
        <taxon>Lasiodiplodia</taxon>
    </lineage>
</organism>
<dbReference type="Proteomes" id="UP001175001">
    <property type="component" value="Unassembled WGS sequence"/>
</dbReference>
<dbReference type="AlphaFoldDB" id="A0AA39YE31"/>
<sequence>MHTTTTTNNTKVSKEINSTGVSGLENLTIPQISGALCFRNPDPLGALRMQNASSLYWERRQYDAKRAAKPNHHTTSAWCSKDKKKEPTVRFAVPLATPDRK</sequence>
<keyword evidence="3" id="KW-1185">Reference proteome</keyword>
<feature type="region of interest" description="Disordered" evidence="1">
    <location>
        <begin position="65"/>
        <end position="84"/>
    </location>
</feature>
<protein>
    <submittedName>
        <fullName evidence="2">Uncharacterized protein</fullName>
    </submittedName>
</protein>
<evidence type="ECO:0000256" key="1">
    <source>
        <dbReference type="SAM" id="MobiDB-lite"/>
    </source>
</evidence>
<evidence type="ECO:0000313" key="3">
    <source>
        <dbReference type="Proteomes" id="UP001175001"/>
    </source>
</evidence>
<comment type="caution">
    <text evidence="2">The sequence shown here is derived from an EMBL/GenBank/DDBJ whole genome shotgun (WGS) entry which is preliminary data.</text>
</comment>
<reference evidence="2" key="1">
    <citation type="submission" date="2023-06" db="EMBL/GenBank/DDBJ databases">
        <title>Multi-omics analyses reveal the molecular pathogenesis toolkit of Lasiodiplodia hormozganensis, a cross-kingdom pathogen.</title>
        <authorList>
            <person name="Felix C."/>
            <person name="Meneses R."/>
            <person name="Goncalves M.F.M."/>
            <person name="Tilleman L."/>
            <person name="Duarte A.S."/>
            <person name="Jorrin-Novo J.V."/>
            <person name="Van De Peer Y."/>
            <person name="Deforce D."/>
            <person name="Van Nieuwerburgh F."/>
            <person name="Esteves A.C."/>
            <person name="Alves A."/>
        </authorList>
    </citation>
    <scope>NUCLEOTIDE SEQUENCE</scope>
    <source>
        <strain evidence="2">CBS 339.90</strain>
    </source>
</reference>
<proteinExistence type="predicted"/>
<evidence type="ECO:0000313" key="2">
    <source>
        <dbReference type="EMBL" id="KAK0650954.1"/>
    </source>
</evidence>
<dbReference type="EMBL" id="JAUJDW010000030">
    <property type="protein sequence ID" value="KAK0650954.1"/>
    <property type="molecule type" value="Genomic_DNA"/>
</dbReference>
<gene>
    <name evidence="2" type="ORF">DIS24_g6326</name>
</gene>
<accession>A0AA39YE31</accession>